<dbReference type="Gene3D" id="2.10.90.10">
    <property type="entry name" value="Cystine-knot cytokines"/>
    <property type="match status" value="1"/>
</dbReference>
<evidence type="ECO:0000256" key="14">
    <source>
        <dbReference type="ARBA" id="ARBA00077126"/>
    </source>
</evidence>
<dbReference type="OrthoDB" id="5949851at2759"/>
<evidence type="ECO:0000256" key="2">
    <source>
        <dbReference type="ARBA" id="ARBA00006656"/>
    </source>
</evidence>
<evidence type="ECO:0000256" key="3">
    <source>
        <dbReference type="ARBA" id="ARBA00022473"/>
    </source>
</evidence>
<dbReference type="InterPro" id="IPR001839">
    <property type="entry name" value="TGF-b_C"/>
</dbReference>
<dbReference type="GO" id="GO:0007369">
    <property type="term" value="P:gastrulation"/>
    <property type="evidence" value="ECO:0007669"/>
    <property type="project" value="UniProtKB-ARBA"/>
</dbReference>
<evidence type="ECO:0000313" key="19">
    <source>
        <dbReference type="Proteomes" id="UP000812440"/>
    </source>
</evidence>
<dbReference type="Gene3D" id="2.60.120.970">
    <property type="match status" value="1"/>
</dbReference>
<keyword evidence="4" id="KW-0202">Cytokine</keyword>
<protein>
    <recommendedName>
        <fullName evidence="13">Nodal homolog</fullName>
    </recommendedName>
    <alternativeName>
        <fullName evidence="14">Nodal-related protein 1</fullName>
    </alternativeName>
</protein>
<feature type="signal peptide" evidence="16">
    <location>
        <begin position="1"/>
        <end position="18"/>
    </location>
</feature>
<dbReference type="FunFam" id="2.60.120.970:FF:000040">
    <property type="entry name" value="Nodal homolog 5"/>
    <property type="match status" value="1"/>
</dbReference>
<comment type="function">
    <text evidence="11">Cooperation and regulatory loops of multiple nodals are essential for mesendoderm patterning in early embryos. Essential for mesoderm formation and axial patterning during embryonic development. Activates the activin-like signaling pathway to induce dorsal and ventral mesoderm in animal cap ectoderm. In addition, also dorsalizes ventral marginal zone (VMZ) tissues during gastrulation. Acts in a downstream signaling cascade via cripto and cer1 to mediate cardiogenesis in embryonic mesoderm. Directs the orientation of the left-right axis by driving the left-specific gene cascade in the left lateral plate mesoderm.</text>
</comment>
<evidence type="ECO:0000259" key="17">
    <source>
        <dbReference type="PROSITE" id="PS51362"/>
    </source>
</evidence>
<keyword evidence="7 16" id="KW-0732">Signal</keyword>
<dbReference type="InterPro" id="IPR017948">
    <property type="entry name" value="TGFb_CS"/>
</dbReference>
<dbReference type="AlphaFoldDB" id="A0A8T2JD12"/>
<dbReference type="Proteomes" id="UP000812440">
    <property type="component" value="Chromosome 3"/>
</dbReference>
<keyword evidence="19" id="KW-1185">Reference proteome</keyword>
<comment type="subcellular location">
    <subcellularLocation>
        <location evidence="1">Secreted</location>
    </subcellularLocation>
</comment>
<dbReference type="FunFam" id="2.10.90.10:FF:000026">
    <property type="entry name" value="Nodal homolog 3-A"/>
    <property type="match status" value="1"/>
</dbReference>
<dbReference type="InterPro" id="IPR015615">
    <property type="entry name" value="TGF-beta-rel"/>
</dbReference>
<evidence type="ECO:0000256" key="8">
    <source>
        <dbReference type="ARBA" id="ARBA00023030"/>
    </source>
</evidence>
<dbReference type="InterPro" id="IPR029034">
    <property type="entry name" value="Cystine-knot_cytokine"/>
</dbReference>
<evidence type="ECO:0000256" key="12">
    <source>
        <dbReference type="ARBA" id="ARBA00062069"/>
    </source>
</evidence>
<evidence type="ECO:0000256" key="1">
    <source>
        <dbReference type="ARBA" id="ARBA00004613"/>
    </source>
</evidence>
<dbReference type="Pfam" id="PF00019">
    <property type="entry name" value="TGF_beta"/>
    <property type="match status" value="1"/>
</dbReference>
<dbReference type="GO" id="GO:0048729">
    <property type="term" value="P:tissue morphogenesis"/>
    <property type="evidence" value="ECO:0007669"/>
    <property type="project" value="UniProtKB-ARBA"/>
</dbReference>
<comment type="caution">
    <text evidence="18">The sequence shown here is derived from an EMBL/GenBank/DDBJ whole genome shotgun (WGS) entry which is preliminary data.</text>
</comment>
<dbReference type="GO" id="GO:0005615">
    <property type="term" value="C:extracellular space"/>
    <property type="evidence" value="ECO:0007669"/>
    <property type="project" value="UniProtKB-KW"/>
</dbReference>
<dbReference type="GO" id="GO:0005125">
    <property type="term" value="F:cytokine activity"/>
    <property type="evidence" value="ECO:0007669"/>
    <property type="project" value="UniProtKB-KW"/>
</dbReference>
<evidence type="ECO:0000313" key="18">
    <source>
        <dbReference type="EMBL" id="KAG8441200.1"/>
    </source>
</evidence>
<dbReference type="PROSITE" id="PS51362">
    <property type="entry name" value="TGF_BETA_2"/>
    <property type="match status" value="1"/>
</dbReference>
<dbReference type="GO" id="GO:0008083">
    <property type="term" value="F:growth factor activity"/>
    <property type="evidence" value="ECO:0007669"/>
    <property type="project" value="UniProtKB-KW"/>
</dbReference>
<accession>A0A8T2JD12</accession>
<keyword evidence="10" id="KW-0325">Glycoprotein</keyword>
<evidence type="ECO:0000256" key="15">
    <source>
        <dbReference type="RuleBase" id="RU000354"/>
    </source>
</evidence>
<comment type="subunit">
    <text evidence="12">Homodimer; disulfide-linked. Interacts with, and is inhibited by cer1 and gdf10/bmp3b.</text>
</comment>
<sequence>MGFLRTFLCCSLVLVVQAVPSHLGRAESWSPLFGSRMQLNHPSLLDQNRHFRDIKYPSYMMQLYKNLVMGNYTSLDILQRTVTKEYDTALSLFAKNSTEMDNRWKLTFDISSASKSNELKLAELRIHLPSFQEYQHVMVDIYHSKGTEDNLFLGSFKANLSMTDSSSWKVFNVTAILQNYFLGGIELESEYIKLKDTAGEESGTELLDNLGAFTLYDSNHAPVTQLNGEGFMLVLFTKVKPSDNLTGFPSLIKTVESSKYIKIERGGRLPGIRRHRRNRNEKHHLSVDSNIPSRHAENGKPLCRRVDMIVDFKDIGWGNWIVYPKKYNAYRCEGACPIPLNETFKPTNHAYMKSVVKLYQPERVECPLCVPLKMSPLSMLYYEGDEVVLRHHQEMIVDECGCS</sequence>
<dbReference type="EMBL" id="JAACNH010000006">
    <property type="protein sequence ID" value="KAG8441200.1"/>
    <property type="molecule type" value="Genomic_DNA"/>
</dbReference>
<feature type="chain" id="PRO_5035886962" description="Nodal homolog" evidence="16">
    <location>
        <begin position="19"/>
        <end position="403"/>
    </location>
</feature>
<reference evidence="18" key="1">
    <citation type="thesis" date="2020" institute="ProQuest LLC" country="789 East Eisenhower Parkway, Ann Arbor, MI, USA">
        <title>Comparative Genomics and Chromosome Evolution.</title>
        <authorList>
            <person name="Mudd A.B."/>
        </authorList>
    </citation>
    <scope>NUCLEOTIDE SEQUENCE</scope>
    <source>
        <strain evidence="18">Female2</strain>
        <tissue evidence="18">Blood</tissue>
    </source>
</reference>
<evidence type="ECO:0000256" key="16">
    <source>
        <dbReference type="SAM" id="SignalP"/>
    </source>
</evidence>
<gene>
    <name evidence="18" type="ORF">GDO86_006809</name>
</gene>
<organism evidence="18 19">
    <name type="scientific">Hymenochirus boettgeri</name>
    <name type="common">Congo dwarf clawed frog</name>
    <dbReference type="NCBI Taxonomy" id="247094"/>
    <lineage>
        <taxon>Eukaryota</taxon>
        <taxon>Metazoa</taxon>
        <taxon>Chordata</taxon>
        <taxon>Craniata</taxon>
        <taxon>Vertebrata</taxon>
        <taxon>Euteleostomi</taxon>
        <taxon>Amphibia</taxon>
        <taxon>Batrachia</taxon>
        <taxon>Anura</taxon>
        <taxon>Pipoidea</taxon>
        <taxon>Pipidae</taxon>
        <taxon>Pipinae</taxon>
        <taxon>Hymenochirus</taxon>
    </lineage>
</organism>
<comment type="similarity">
    <text evidence="2 15">Belongs to the TGF-beta family.</text>
</comment>
<name>A0A8T2JD12_9PIPI</name>
<keyword evidence="5" id="KW-0964">Secreted</keyword>
<evidence type="ECO:0000256" key="9">
    <source>
        <dbReference type="ARBA" id="ARBA00023157"/>
    </source>
</evidence>
<keyword evidence="3" id="KW-0217">Developmental protein</keyword>
<keyword evidence="9" id="KW-1015">Disulfide bond</keyword>
<dbReference type="SMART" id="SM00204">
    <property type="entry name" value="TGFB"/>
    <property type="match status" value="1"/>
</dbReference>
<evidence type="ECO:0000256" key="4">
    <source>
        <dbReference type="ARBA" id="ARBA00022514"/>
    </source>
</evidence>
<dbReference type="PANTHER" id="PTHR11848">
    <property type="entry name" value="TGF-BETA FAMILY"/>
    <property type="match status" value="1"/>
</dbReference>
<evidence type="ECO:0000256" key="6">
    <source>
        <dbReference type="ARBA" id="ARBA00022685"/>
    </source>
</evidence>
<evidence type="ECO:0000256" key="13">
    <source>
        <dbReference type="ARBA" id="ARBA00070418"/>
    </source>
</evidence>
<proteinExistence type="inferred from homology"/>
<dbReference type="InterPro" id="IPR001111">
    <property type="entry name" value="TGF-b_propeptide"/>
</dbReference>
<keyword evidence="8 15" id="KW-0339">Growth factor</keyword>
<feature type="domain" description="TGF-beta family profile" evidence="17">
    <location>
        <begin position="274"/>
        <end position="403"/>
    </location>
</feature>
<dbReference type="PANTHER" id="PTHR11848:SF159">
    <property type="entry name" value="NODAL HOMOLOG"/>
    <property type="match status" value="1"/>
</dbReference>
<keyword evidence="6" id="KW-0165">Cleavage on pair of basic residues</keyword>
<evidence type="ECO:0000256" key="10">
    <source>
        <dbReference type="ARBA" id="ARBA00023180"/>
    </source>
</evidence>
<evidence type="ECO:0000256" key="5">
    <source>
        <dbReference type="ARBA" id="ARBA00022525"/>
    </source>
</evidence>
<evidence type="ECO:0000256" key="7">
    <source>
        <dbReference type="ARBA" id="ARBA00022729"/>
    </source>
</evidence>
<dbReference type="Pfam" id="PF00688">
    <property type="entry name" value="TGFb_propeptide"/>
    <property type="match status" value="1"/>
</dbReference>
<dbReference type="CDD" id="cd13759">
    <property type="entry name" value="TGF_beta_NODAL"/>
    <property type="match status" value="1"/>
</dbReference>
<dbReference type="SUPFAM" id="SSF57501">
    <property type="entry name" value="Cystine-knot cytokines"/>
    <property type="match status" value="1"/>
</dbReference>
<dbReference type="PROSITE" id="PS00250">
    <property type="entry name" value="TGF_BETA_1"/>
    <property type="match status" value="1"/>
</dbReference>
<evidence type="ECO:0000256" key="11">
    <source>
        <dbReference type="ARBA" id="ARBA00053842"/>
    </source>
</evidence>